<dbReference type="Proteomes" id="UP000654370">
    <property type="component" value="Unassembled WGS sequence"/>
</dbReference>
<dbReference type="PANTHER" id="PTHR48051:SF1">
    <property type="entry name" value="RAS SUPPRESSOR PROTEIN 1"/>
    <property type="match status" value="1"/>
</dbReference>
<name>A0A8H7PHY9_MORIS</name>
<reference evidence="5" key="1">
    <citation type="submission" date="2020-12" db="EMBL/GenBank/DDBJ databases">
        <title>Metabolic potential, ecology and presence of endohyphal bacteria is reflected in genomic diversity of Mucoromycotina.</title>
        <authorList>
            <person name="Muszewska A."/>
            <person name="Okrasinska A."/>
            <person name="Steczkiewicz K."/>
            <person name="Drgas O."/>
            <person name="Orlowska M."/>
            <person name="Perlinska-Lenart U."/>
            <person name="Aleksandrzak-Piekarczyk T."/>
            <person name="Szatraj K."/>
            <person name="Zielenkiewicz U."/>
            <person name="Pilsyk S."/>
            <person name="Malc E."/>
            <person name="Mieczkowski P."/>
            <person name="Kruszewska J.S."/>
            <person name="Biernat P."/>
            <person name="Pawlowska J."/>
        </authorList>
    </citation>
    <scope>NUCLEOTIDE SEQUENCE</scope>
    <source>
        <strain evidence="5">WA0000067209</strain>
    </source>
</reference>
<dbReference type="Gene3D" id="3.80.10.10">
    <property type="entry name" value="Ribonuclease Inhibitor"/>
    <property type="match status" value="1"/>
</dbReference>
<evidence type="ECO:0000313" key="6">
    <source>
        <dbReference type="Proteomes" id="UP000654370"/>
    </source>
</evidence>
<feature type="region of interest" description="Disordered" evidence="3">
    <location>
        <begin position="520"/>
        <end position="553"/>
    </location>
</feature>
<keyword evidence="2" id="KW-0677">Repeat</keyword>
<keyword evidence="1" id="KW-0433">Leucine-rich repeat</keyword>
<feature type="region of interest" description="Disordered" evidence="3">
    <location>
        <begin position="431"/>
        <end position="496"/>
    </location>
</feature>
<evidence type="ECO:0000313" key="5">
    <source>
        <dbReference type="EMBL" id="KAG2174389.1"/>
    </source>
</evidence>
<dbReference type="Pfam" id="PF23598">
    <property type="entry name" value="LRR_14"/>
    <property type="match status" value="1"/>
</dbReference>
<dbReference type="OrthoDB" id="660555at2759"/>
<dbReference type="PROSITE" id="PS51450">
    <property type="entry name" value="LRR"/>
    <property type="match status" value="1"/>
</dbReference>
<feature type="compositionally biased region" description="Polar residues" evidence="3">
    <location>
        <begin position="446"/>
        <end position="463"/>
    </location>
</feature>
<feature type="domain" description="Disease resistance R13L4/SHOC-2-like LRR" evidence="4">
    <location>
        <begin position="188"/>
        <end position="263"/>
    </location>
</feature>
<evidence type="ECO:0000256" key="2">
    <source>
        <dbReference type="ARBA" id="ARBA00022737"/>
    </source>
</evidence>
<proteinExistence type="predicted"/>
<organism evidence="5 6">
    <name type="scientific">Mortierella isabellina</name>
    <name type="common">Filamentous fungus</name>
    <name type="synonym">Umbelopsis isabellina</name>
    <dbReference type="NCBI Taxonomy" id="91625"/>
    <lineage>
        <taxon>Eukaryota</taxon>
        <taxon>Fungi</taxon>
        <taxon>Fungi incertae sedis</taxon>
        <taxon>Mucoromycota</taxon>
        <taxon>Mucoromycotina</taxon>
        <taxon>Umbelopsidomycetes</taxon>
        <taxon>Umbelopsidales</taxon>
        <taxon>Umbelopsidaceae</taxon>
        <taxon>Umbelopsis</taxon>
    </lineage>
</organism>
<feature type="compositionally biased region" description="Low complexity" evidence="3">
    <location>
        <begin position="520"/>
        <end position="535"/>
    </location>
</feature>
<dbReference type="InterPro" id="IPR001611">
    <property type="entry name" value="Leu-rich_rpt"/>
</dbReference>
<sequence>MSILIRLARQAPSLENKADTYAYAADDGVDIPPHIAQLPVVSCQRQDRLRDCPEAYRLEVSNTSKVDMGKRRGSLFRRSDSGYQSISEDTCFQPTNRLDKDLQYVDETYYANIELWKQEEDMKTSYIVAEDIIESKDAHEYNSHAGWSKVTLQQINPELSRYGNVHRIDLSHRRIVCLSPSFARLSSSLTHLNLSNNLLDKLPPSLTTLRNLTSLDVSSNRLAVLPAKIGKLTRLTHLNAAHNVITAIPDSIGSLKKLMTLYLNDNQLSCLPKSIGDLRMLATLDVCRNRMTVIPAEITCLQYLRYIRTEGCDMITEFDTSFKHDPPTLFELAARTIVRNELEAPKDLREDIKEYISSAQKCTFCKGPFFTSVVKRYKLVEKGEQNQIPLEYNLCSAHWNNENERIMAMFTSKPSTSKKPAHVIRAEKTYKSTTSQNSHIDLRTPRYQSRSLTRSATLPSTRRSLIGLPISTSPPSHEIEELSVPDREATASPSSLLSNSATISISSLARKMHVPSASSNTTESIFSASSSENSTPDTAPATMPTRWRAQKIRNRSNTGFLSLSKLQRSSLLASTTNNQNITA</sequence>
<evidence type="ECO:0000256" key="1">
    <source>
        <dbReference type="ARBA" id="ARBA00022614"/>
    </source>
</evidence>
<evidence type="ECO:0000256" key="3">
    <source>
        <dbReference type="SAM" id="MobiDB-lite"/>
    </source>
</evidence>
<keyword evidence="6" id="KW-1185">Reference proteome</keyword>
<evidence type="ECO:0000259" key="4">
    <source>
        <dbReference type="Pfam" id="PF23598"/>
    </source>
</evidence>
<dbReference type="SUPFAM" id="SSF52058">
    <property type="entry name" value="L domain-like"/>
    <property type="match status" value="1"/>
</dbReference>
<dbReference type="InterPro" id="IPR003591">
    <property type="entry name" value="Leu-rich_rpt_typical-subtyp"/>
</dbReference>
<gene>
    <name evidence="5" type="ORF">INT43_004412</name>
</gene>
<dbReference type="GO" id="GO:0005737">
    <property type="term" value="C:cytoplasm"/>
    <property type="evidence" value="ECO:0007669"/>
    <property type="project" value="TreeGrafter"/>
</dbReference>
<dbReference type="PANTHER" id="PTHR48051">
    <property type="match status" value="1"/>
</dbReference>
<dbReference type="InterPro" id="IPR032675">
    <property type="entry name" value="LRR_dom_sf"/>
</dbReference>
<dbReference type="EMBL" id="JAEPQZ010000013">
    <property type="protein sequence ID" value="KAG2174389.1"/>
    <property type="molecule type" value="Genomic_DNA"/>
</dbReference>
<dbReference type="InterPro" id="IPR055414">
    <property type="entry name" value="LRR_R13L4/SHOC2-like"/>
</dbReference>
<comment type="caution">
    <text evidence="5">The sequence shown here is derived from an EMBL/GenBank/DDBJ whole genome shotgun (WGS) entry which is preliminary data.</text>
</comment>
<dbReference type="InterPro" id="IPR050216">
    <property type="entry name" value="LRR_domain-containing"/>
</dbReference>
<protein>
    <recommendedName>
        <fullName evidence="4">Disease resistance R13L4/SHOC-2-like LRR domain-containing protein</fullName>
    </recommendedName>
</protein>
<dbReference type="AlphaFoldDB" id="A0A8H7PHY9"/>
<feature type="compositionally biased region" description="Basic and acidic residues" evidence="3">
    <location>
        <begin position="477"/>
        <end position="489"/>
    </location>
</feature>
<accession>A0A8H7PHY9</accession>
<dbReference type="SMART" id="SM00369">
    <property type="entry name" value="LRR_TYP"/>
    <property type="match status" value="5"/>
</dbReference>
<dbReference type="SMART" id="SM00364">
    <property type="entry name" value="LRR_BAC"/>
    <property type="match status" value="4"/>
</dbReference>